<evidence type="ECO:0000313" key="1">
    <source>
        <dbReference type="EMBL" id="TLD39908.1"/>
    </source>
</evidence>
<organism evidence="1 2">
    <name type="scientific">Candidatus Jettenia ecosi</name>
    <dbReference type="NCBI Taxonomy" id="2494326"/>
    <lineage>
        <taxon>Bacteria</taxon>
        <taxon>Pseudomonadati</taxon>
        <taxon>Planctomycetota</taxon>
        <taxon>Candidatus Brocadiia</taxon>
        <taxon>Candidatus Brocadiales</taxon>
        <taxon>Candidatus Brocadiaceae</taxon>
        <taxon>Candidatus Jettenia</taxon>
    </lineage>
</organism>
<dbReference type="Proteomes" id="UP000319783">
    <property type="component" value="Unassembled WGS sequence"/>
</dbReference>
<protein>
    <submittedName>
        <fullName evidence="1">Uncharacterized protein</fullName>
    </submittedName>
</protein>
<proteinExistence type="predicted"/>
<evidence type="ECO:0000313" key="2">
    <source>
        <dbReference type="Proteomes" id="UP000319783"/>
    </source>
</evidence>
<accession>A0A533Q5T8</accession>
<reference evidence="1 2" key="1">
    <citation type="submission" date="2019-04" db="EMBL/GenBank/DDBJ databases">
        <title>Genome of a novel bacterium Candidatus Jettenia ecosi reconstructed from metagenome of an anammox bioreactor.</title>
        <authorList>
            <person name="Mardanov A.V."/>
            <person name="Beletsky A.V."/>
            <person name="Ravin N.V."/>
            <person name="Botchkova E.A."/>
            <person name="Litti Y.V."/>
            <person name="Nozhevnikova A.N."/>
        </authorList>
    </citation>
    <scope>NUCLEOTIDE SEQUENCE [LARGE SCALE GENOMIC DNA]</scope>
    <source>
        <strain evidence="1">J2</strain>
    </source>
</reference>
<name>A0A533Q5T8_9BACT</name>
<dbReference type="EMBL" id="SULG01000167">
    <property type="protein sequence ID" value="TLD39908.1"/>
    <property type="molecule type" value="Genomic_DNA"/>
</dbReference>
<comment type="caution">
    <text evidence="1">The sequence shown here is derived from an EMBL/GenBank/DDBJ whole genome shotgun (WGS) entry which is preliminary data.</text>
</comment>
<gene>
    <name evidence="1" type="ORF">JETT_3828</name>
</gene>
<dbReference type="AlphaFoldDB" id="A0A533Q5T8"/>
<sequence length="50" mass="5996">MHNEFNSMYHGIFAKDYLKYILSKKSKFYGGLYIFEDMHLVHSSIFMLIS</sequence>